<name>A0A1J4MKT9_9CRYT</name>
<keyword evidence="2" id="KW-1185">Reference proteome</keyword>
<evidence type="ECO:0000313" key="2">
    <source>
        <dbReference type="Proteomes" id="UP000186176"/>
    </source>
</evidence>
<dbReference type="VEuPathDB" id="CryptoDB:cubi_02981"/>
<dbReference type="Proteomes" id="UP000186176">
    <property type="component" value="Unassembled WGS sequence"/>
</dbReference>
<sequence length="689" mass="79890">MEICDIIWLISNGFELKEKISSGCSEPETKTIIDELFKYVGMAGIEFYEKNSNPEKKIRNHSFTHINENFGCSFRSSPHDFKMLICYIIDTMLLNYNSLGNSTDYPNYSNNTNKLMRLDLFPGPYICGYKKFLYLYKLKIICTEKLNYCEWSSLLTKLNLIIQRCETNAKTSKNISFDSSFNGFLISKFEKILLGNEKPPKIFNILQNKLVFGSFSSFSIFLKGINLLKTPEMKKLGEQYLIKSISIQSLMNMNNKSFKIMNYKTNNLQINQLFQIYCIISMSIHSNDFRKSTKYTIYAEKLLKNLSKTVDIGTRILIKIYILISKLYLLMRNVNAKDGKFGLSNSKFNQFDCLPYLIISNLDLINSEILENAKFLTNEEKNNVLNHLSEYINYLQSDYPALLLSMKLVESCSSEEPLNTRYLYLNADKYQKKSLNTLFPICNIFSYLNEEENNIKNDFLDVHSIICWTKLIPNFLLSYSEVNSIYYENIYNNIFLSQLADQLLHYVQIICSSNSEYARVFPKVKVAELYLFISLYSYFAKDETSKVSEFVLIGSEILESCGESLNVCSIKCIFAYINLLIHLRSSNDVLNIESQLKTIIRNGKMAFKCTCSDQKGLQFKKKMVNLALIQAFTLLSLIKNDFNALGNEELKLHLQFEEIEVEKTDEYYMEGNIIISKYLSITKLLNNCI</sequence>
<proteinExistence type="predicted"/>
<dbReference type="AlphaFoldDB" id="A0A1J4MKT9"/>
<dbReference type="RefSeq" id="XP_028875994.1">
    <property type="nucleotide sequence ID" value="XM_029019993.1"/>
</dbReference>
<comment type="caution">
    <text evidence="1">The sequence shown here is derived from an EMBL/GenBank/DDBJ whole genome shotgun (WGS) entry which is preliminary data.</text>
</comment>
<protein>
    <submittedName>
        <fullName evidence="1">Uncharacterized protein</fullName>
    </submittedName>
</protein>
<dbReference type="OrthoDB" id="338069at2759"/>
<dbReference type="GeneID" id="39979772"/>
<accession>A0A1J4MKT9</accession>
<dbReference type="EMBL" id="LRBP01000008">
    <property type="protein sequence ID" value="OII74849.1"/>
    <property type="molecule type" value="Genomic_DNA"/>
</dbReference>
<gene>
    <name evidence="1" type="ORF">cubi_02981</name>
</gene>
<reference evidence="1 2" key="1">
    <citation type="submission" date="2016-10" db="EMBL/GenBank/DDBJ databases">
        <title>Reductive evolution of mitochondrial metabolism and differential evolution of invasion-related proteins in Cryptosporidium.</title>
        <authorList>
            <person name="Liu S."/>
            <person name="Roellig D.M."/>
            <person name="Guo Y."/>
            <person name="Li N."/>
            <person name="Frace M.A."/>
            <person name="Tang K."/>
            <person name="Zhang L."/>
            <person name="Feng Y."/>
            <person name="Xiao L."/>
        </authorList>
    </citation>
    <scope>NUCLEOTIDE SEQUENCE [LARGE SCALE GENOMIC DNA]</scope>
    <source>
        <strain evidence="1">39726</strain>
    </source>
</reference>
<evidence type="ECO:0000313" key="1">
    <source>
        <dbReference type="EMBL" id="OII74849.1"/>
    </source>
</evidence>
<organism evidence="1 2">
    <name type="scientific">Cryptosporidium ubiquitum</name>
    <dbReference type="NCBI Taxonomy" id="857276"/>
    <lineage>
        <taxon>Eukaryota</taxon>
        <taxon>Sar</taxon>
        <taxon>Alveolata</taxon>
        <taxon>Apicomplexa</taxon>
        <taxon>Conoidasida</taxon>
        <taxon>Coccidia</taxon>
        <taxon>Eucoccidiorida</taxon>
        <taxon>Eimeriorina</taxon>
        <taxon>Cryptosporidiidae</taxon>
        <taxon>Cryptosporidium</taxon>
    </lineage>
</organism>